<keyword evidence="2" id="KW-0547">Nucleotide-binding</keyword>
<organism evidence="1 3">
    <name type="scientific">Rhizophagus clarus</name>
    <dbReference type="NCBI Taxonomy" id="94130"/>
    <lineage>
        <taxon>Eukaryota</taxon>
        <taxon>Fungi</taxon>
        <taxon>Fungi incertae sedis</taxon>
        <taxon>Mucoromycota</taxon>
        <taxon>Glomeromycotina</taxon>
        <taxon>Glomeromycetes</taxon>
        <taxon>Glomerales</taxon>
        <taxon>Glomeraceae</taxon>
        <taxon>Rhizophagus</taxon>
    </lineage>
</organism>
<protein>
    <submittedName>
        <fullName evidence="2">ATP-dependent DNA helicase Pif1-like</fullName>
    </submittedName>
</protein>
<sequence length="130" mass="14055">MLRSLNRPIAKILAVHTGSREAKKANSDVAKGLEAQLLLAKDACVMLTANIWTRAGLVNGSIGTIEDILFDEQKPPSLPIAIFISFEKYEGPTISNSEAVKVVPIIPIKQTWEGKSGTQCSRLQVPICLA</sequence>
<keyword evidence="2" id="KW-0067">ATP-binding</keyword>
<evidence type="ECO:0000313" key="2">
    <source>
        <dbReference type="EMBL" id="GES73739.1"/>
    </source>
</evidence>
<evidence type="ECO:0000313" key="3">
    <source>
        <dbReference type="Proteomes" id="UP000247702"/>
    </source>
</evidence>
<dbReference type="AlphaFoldDB" id="A0A2Z6R8N5"/>
<dbReference type="EMBL" id="BLAL01000011">
    <property type="protein sequence ID" value="GES73739.1"/>
    <property type="molecule type" value="Genomic_DNA"/>
</dbReference>
<keyword evidence="3" id="KW-1185">Reference proteome</keyword>
<gene>
    <name evidence="2" type="ORF">RCL2_000125600</name>
    <name evidence="1" type="ORF">RclHR1_22940003</name>
</gene>
<accession>A0A2Z6R8N5</accession>
<evidence type="ECO:0000313" key="1">
    <source>
        <dbReference type="EMBL" id="GBB94109.1"/>
    </source>
</evidence>
<name>A0A2Z6R8N5_9GLOM</name>
<keyword evidence="2" id="KW-0347">Helicase</keyword>
<comment type="caution">
    <text evidence="1">The sequence shown here is derived from an EMBL/GenBank/DDBJ whole genome shotgun (WGS) entry which is preliminary data.</text>
</comment>
<dbReference type="OrthoDB" id="2364860at2759"/>
<dbReference type="GO" id="GO:0004386">
    <property type="term" value="F:helicase activity"/>
    <property type="evidence" value="ECO:0007669"/>
    <property type="project" value="UniProtKB-KW"/>
</dbReference>
<dbReference type="Proteomes" id="UP000615446">
    <property type="component" value="Unassembled WGS sequence"/>
</dbReference>
<proteinExistence type="predicted"/>
<dbReference type="Proteomes" id="UP000247702">
    <property type="component" value="Unassembled WGS sequence"/>
</dbReference>
<reference evidence="2" key="2">
    <citation type="submission" date="2019-10" db="EMBL/GenBank/DDBJ databases">
        <title>Conservation and host-specific expression of non-tandemly repeated heterogenous ribosome RNA gene in arbuscular mycorrhizal fungi.</title>
        <authorList>
            <person name="Maeda T."/>
            <person name="Kobayashi Y."/>
            <person name="Nakagawa T."/>
            <person name="Ezawa T."/>
            <person name="Yamaguchi K."/>
            <person name="Bino T."/>
            <person name="Nishimoto Y."/>
            <person name="Shigenobu S."/>
            <person name="Kawaguchi M."/>
        </authorList>
    </citation>
    <scope>NUCLEOTIDE SEQUENCE</scope>
    <source>
        <strain evidence="2">HR1</strain>
    </source>
</reference>
<reference evidence="1 3" key="1">
    <citation type="submission" date="2017-11" db="EMBL/GenBank/DDBJ databases">
        <title>The genome of Rhizophagus clarus HR1 reveals common genetic basis of auxotrophy among arbuscular mycorrhizal fungi.</title>
        <authorList>
            <person name="Kobayashi Y."/>
        </authorList>
    </citation>
    <scope>NUCLEOTIDE SEQUENCE [LARGE SCALE GENOMIC DNA]</scope>
    <source>
        <strain evidence="1 3">HR1</strain>
    </source>
</reference>
<keyword evidence="2" id="KW-0378">Hydrolase</keyword>
<dbReference type="EMBL" id="BEXD01001440">
    <property type="protein sequence ID" value="GBB94109.1"/>
    <property type="molecule type" value="Genomic_DNA"/>
</dbReference>